<proteinExistence type="predicted"/>
<protein>
    <recommendedName>
        <fullName evidence="1">HTH merR-type domain-containing protein</fullName>
    </recommendedName>
</protein>
<dbReference type="EMBL" id="JNBY01000055">
    <property type="protein sequence ID" value="KDN86732.1"/>
    <property type="molecule type" value="Genomic_DNA"/>
</dbReference>
<feature type="domain" description="HTH merR-type" evidence="1">
    <location>
        <begin position="19"/>
        <end position="54"/>
    </location>
</feature>
<dbReference type="SUPFAM" id="SSF46955">
    <property type="entry name" value="Putative DNA-binding domain"/>
    <property type="match status" value="1"/>
</dbReference>
<dbReference type="RefSeq" id="WP_035860321.1">
    <property type="nucleotide sequence ID" value="NZ_KK853997.1"/>
</dbReference>
<dbReference type="GO" id="GO:0003677">
    <property type="term" value="F:DNA binding"/>
    <property type="evidence" value="ECO:0007669"/>
    <property type="project" value="InterPro"/>
</dbReference>
<organism evidence="2 3">
    <name type="scientific">Kitasatospora cheerisanensis KCTC 2395</name>
    <dbReference type="NCBI Taxonomy" id="1348663"/>
    <lineage>
        <taxon>Bacteria</taxon>
        <taxon>Bacillati</taxon>
        <taxon>Actinomycetota</taxon>
        <taxon>Actinomycetes</taxon>
        <taxon>Kitasatosporales</taxon>
        <taxon>Streptomycetaceae</taxon>
        <taxon>Kitasatospora</taxon>
    </lineage>
</organism>
<reference evidence="2 3" key="1">
    <citation type="submission" date="2014-05" db="EMBL/GenBank/DDBJ databases">
        <title>Draft Genome Sequence of Kitasatospora cheerisanensis KCTC 2395.</title>
        <authorList>
            <person name="Nam D.H."/>
        </authorList>
    </citation>
    <scope>NUCLEOTIDE SEQUENCE [LARGE SCALE GENOMIC DNA]</scope>
    <source>
        <strain evidence="2 3">KCTC 2395</strain>
    </source>
</reference>
<dbReference type="Proteomes" id="UP000027178">
    <property type="component" value="Unassembled WGS sequence"/>
</dbReference>
<evidence type="ECO:0000313" key="2">
    <source>
        <dbReference type="EMBL" id="KDN86732.1"/>
    </source>
</evidence>
<evidence type="ECO:0000259" key="1">
    <source>
        <dbReference type="Pfam" id="PF00376"/>
    </source>
</evidence>
<evidence type="ECO:0000313" key="3">
    <source>
        <dbReference type="Proteomes" id="UP000027178"/>
    </source>
</evidence>
<gene>
    <name evidence="2" type="ORF">KCH_15200</name>
</gene>
<dbReference type="GO" id="GO:0006355">
    <property type="term" value="P:regulation of DNA-templated transcription"/>
    <property type="evidence" value="ECO:0007669"/>
    <property type="project" value="InterPro"/>
</dbReference>
<accession>A0A066YZU5</accession>
<keyword evidence="3" id="KW-1185">Reference proteome</keyword>
<dbReference type="PATRIC" id="fig|1348663.4.peg.1460"/>
<dbReference type="InterPro" id="IPR000551">
    <property type="entry name" value="MerR-type_HTH_dom"/>
</dbReference>
<dbReference type="Gene3D" id="1.10.1660.10">
    <property type="match status" value="1"/>
</dbReference>
<name>A0A066YZU5_9ACTN</name>
<sequence length="80" mass="8963">MDDDELYTDPEGLDCVTARQAARITGRNIQTIYSWQRRGLIAPRMTDDHGRRVYLLADICAAAGHVAVRAQRVFDSRTAA</sequence>
<dbReference type="InterPro" id="IPR009061">
    <property type="entry name" value="DNA-bd_dom_put_sf"/>
</dbReference>
<comment type="caution">
    <text evidence="2">The sequence shown here is derived from an EMBL/GenBank/DDBJ whole genome shotgun (WGS) entry which is preliminary data.</text>
</comment>
<dbReference type="Pfam" id="PF00376">
    <property type="entry name" value="MerR"/>
    <property type="match status" value="1"/>
</dbReference>
<dbReference type="HOGENOM" id="CLU_2585054_0_0_11"/>
<dbReference type="AlphaFoldDB" id="A0A066YZU5"/>